<evidence type="ECO:0000256" key="5">
    <source>
        <dbReference type="ARBA" id="ARBA00022676"/>
    </source>
</evidence>
<proteinExistence type="inferred from homology"/>
<dbReference type="Pfam" id="PF01048">
    <property type="entry name" value="PNP_UDP_1"/>
    <property type="match status" value="1"/>
</dbReference>
<dbReference type="PIRSF" id="PIRSF000477">
    <property type="entry name" value="PurNPase"/>
    <property type="match status" value="1"/>
</dbReference>
<comment type="pathway">
    <text evidence="2 8">Purine metabolism; purine nucleoside salvage.</text>
</comment>
<comment type="caution">
    <text evidence="10">The sequence shown here is derived from an EMBL/GenBank/DDBJ whole genome shotgun (WGS) entry which is preliminary data.</text>
</comment>
<dbReference type="CDD" id="cd09009">
    <property type="entry name" value="PNP-EcPNPII_like"/>
    <property type="match status" value="1"/>
</dbReference>
<dbReference type="SUPFAM" id="SSF53167">
    <property type="entry name" value="Purine and uridine phosphorylases"/>
    <property type="match status" value="1"/>
</dbReference>
<dbReference type="NCBIfam" id="TIGR01700">
    <property type="entry name" value="PNPH"/>
    <property type="match status" value="1"/>
</dbReference>
<evidence type="ECO:0000256" key="2">
    <source>
        <dbReference type="ARBA" id="ARBA00005058"/>
    </source>
</evidence>
<evidence type="ECO:0000256" key="1">
    <source>
        <dbReference type="ARBA" id="ARBA00002678"/>
    </source>
</evidence>
<keyword evidence="6 8" id="KW-0808">Transferase</keyword>
<gene>
    <name evidence="10" type="ORF">SAMN06296020_103236</name>
</gene>
<dbReference type="PANTHER" id="PTHR11904:SF9">
    <property type="entry name" value="PURINE NUCLEOSIDE PHOSPHORYLASE-RELATED"/>
    <property type="match status" value="1"/>
</dbReference>
<dbReference type="GO" id="GO:0004731">
    <property type="term" value="F:purine-nucleoside phosphorylase activity"/>
    <property type="evidence" value="ECO:0007669"/>
    <property type="project" value="UniProtKB-EC"/>
</dbReference>
<dbReference type="FunFam" id="3.40.50.1580:FF:000010">
    <property type="entry name" value="Purine nucleoside phosphorylase"/>
    <property type="match status" value="1"/>
</dbReference>
<evidence type="ECO:0000259" key="9">
    <source>
        <dbReference type="Pfam" id="PF01048"/>
    </source>
</evidence>
<dbReference type="EC" id="2.4.2.1" evidence="8"/>
<dbReference type="NCBIfam" id="TIGR01697">
    <property type="entry name" value="PNPH-PUNA-XAPA"/>
    <property type="match status" value="1"/>
</dbReference>
<name>A0AA46AIE4_9CLOT</name>
<feature type="domain" description="Nucleoside phosphorylase" evidence="9">
    <location>
        <begin position="24"/>
        <end position="271"/>
    </location>
</feature>
<dbReference type="Gene3D" id="3.40.50.1580">
    <property type="entry name" value="Nucleoside phosphorylase domain"/>
    <property type="match status" value="1"/>
</dbReference>
<dbReference type="AlphaFoldDB" id="A0AA46AIE4"/>
<evidence type="ECO:0000256" key="8">
    <source>
        <dbReference type="PIRNR" id="PIRNR000477"/>
    </source>
</evidence>
<dbReference type="PANTHER" id="PTHR11904">
    <property type="entry name" value="METHYLTHIOADENOSINE/PURINE NUCLEOSIDE PHOSPHORYLASE"/>
    <property type="match status" value="1"/>
</dbReference>
<accession>A0AA46AIE4</accession>
<evidence type="ECO:0000256" key="4">
    <source>
        <dbReference type="ARBA" id="ARBA00022553"/>
    </source>
</evidence>
<evidence type="ECO:0000313" key="10">
    <source>
        <dbReference type="EMBL" id="SMP48333.1"/>
    </source>
</evidence>
<dbReference type="EMBL" id="FXUF01000003">
    <property type="protein sequence ID" value="SMP48333.1"/>
    <property type="molecule type" value="Genomic_DNA"/>
</dbReference>
<dbReference type="Proteomes" id="UP001158066">
    <property type="component" value="Unassembled WGS sequence"/>
</dbReference>
<dbReference type="GO" id="GO:0005737">
    <property type="term" value="C:cytoplasm"/>
    <property type="evidence" value="ECO:0007669"/>
    <property type="project" value="TreeGrafter"/>
</dbReference>
<dbReference type="InterPro" id="IPR000845">
    <property type="entry name" value="Nucleoside_phosphorylase_d"/>
</dbReference>
<evidence type="ECO:0000256" key="7">
    <source>
        <dbReference type="ARBA" id="ARBA00048556"/>
    </source>
</evidence>
<evidence type="ECO:0000256" key="3">
    <source>
        <dbReference type="ARBA" id="ARBA00006751"/>
    </source>
</evidence>
<keyword evidence="11" id="KW-1185">Reference proteome</keyword>
<organism evidence="10 11">
    <name type="scientific">Anoxynatronum buryatiense</name>
    <dbReference type="NCBI Taxonomy" id="489973"/>
    <lineage>
        <taxon>Bacteria</taxon>
        <taxon>Bacillati</taxon>
        <taxon>Bacillota</taxon>
        <taxon>Clostridia</taxon>
        <taxon>Eubacteriales</taxon>
        <taxon>Clostridiaceae</taxon>
        <taxon>Anoxynatronum</taxon>
    </lineage>
</organism>
<comment type="catalytic activity">
    <reaction evidence="7">
        <text>a purine 2'-deoxy-D-ribonucleoside + phosphate = a purine nucleobase + 2-deoxy-alpha-D-ribose 1-phosphate</text>
        <dbReference type="Rhea" id="RHEA:36431"/>
        <dbReference type="ChEBI" id="CHEBI:26386"/>
        <dbReference type="ChEBI" id="CHEBI:43474"/>
        <dbReference type="ChEBI" id="CHEBI:57259"/>
        <dbReference type="ChEBI" id="CHEBI:142361"/>
        <dbReference type="EC" id="2.4.2.1"/>
    </reaction>
</comment>
<dbReference type="InterPro" id="IPR035994">
    <property type="entry name" value="Nucleoside_phosphorylase_sf"/>
</dbReference>
<dbReference type="GO" id="GO:0009116">
    <property type="term" value="P:nucleoside metabolic process"/>
    <property type="evidence" value="ECO:0007669"/>
    <property type="project" value="InterPro"/>
</dbReference>
<protein>
    <recommendedName>
        <fullName evidence="8">Purine nucleoside phosphorylase</fullName>
        <ecNumber evidence="8">2.4.2.1</ecNumber>
    </recommendedName>
    <alternativeName>
        <fullName evidence="8">Inosine-guanosine phosphorylase</fullName>
    </alternativeName>
</protein>
<sequence>MMTPLQMVAESTAFLNEKIKLKPTIGCILGSGLGDLADHMTEAVVIPYETIPHFPVSTVEGHAGHLVVGSLGGKSVAIMKGRFHYYEGYSMQAVTYPIRVMKALGISSLIVTNACGGLNPSFHAGGLMLISDHLNLTGDNPLIGANVNEWGPRFPDLSNAYDASLRKKAGAIAQQLNIDLFEGVYASISGPNYMARAELAMLTYLGADVVGMSTAPEVIVANHAEIRVLGISCITDMAIPDSLVSISHEEVMAVAEKTKPTFIKLVKQIIEEAF</sequence>
<keyword evidence="5 8" id="KW-0328">Glycosyltransferase</keyword>
<keyword evidence="4" id="KW-0597">Phosphoprotein</keyword>
<evidence type="ECO:0000256" key="6">
    <source>
        <dbReference type="ARBA" id="ARBA00022679"/>
    </source>
</evidence>
<comment type="function">
    <text evidence="1">The purine nucleoside phosphorylases catalyze the phosphorolytic breakdown of the N-glycosidic bond in the beta-(deoxy)ribonucleoside molecules, with the formation of the corresponding free purine bases and pentose-1-phosphate. Cleaves guanosine, inosine, 2'-deoxyguanosine and 2'-deoxyinosine.</text>
</comment>
<reference evidence="10" key="1">
    <citation type="submission" date="2017-05" db="EMBL/GenBank/DDBJ databases">
        <authorList>
            <person name="Varghese N."/>
            <person name="Submissions S."/>
        </authorList>
    </citation>
    <scope>NUCLEOTIDE SEQUENCE</scope>
    <source>
        <strain evidence="10">Su22</strain>
    </source>
</reference>
<dbReference type="InterPro" id="IPR011270">
    <property type="entry name" value="Pur_Nuc_Pase_Ino/Guo-sp"/>
</dbReference>
<comment type="similarity">
    <text evidence="3 8">Belongs to the PNP/MTAP phosphorylase family.</text>
</comment>
<dbReference type="InterPro" id="IPR011268">
    <property type="entry name" value="Purine_phosphorylase"/>
</dbReference>
<dbReference type="NCBIfam" id="NF006054">
    <property type="entry name" value="PRK08202.1"/>
    <property type="match status" value="1"/>
</dbReference>
<evidence type="ECO:0000313" key="11">
    <source>
        <dbReference type="Proteomes" id="UP001158066"/>
    </source>
</evidence>